<proteinExistence type="predicted"/>
<gene>
    <name evidence="2" type="ORF">SAMN05192583_1060</name>
</gene>
<evidence type="ECO:0000256" key="1">
    <source>
        <dbReference type="SAM" id="Phobius"/>
    </source>
</evidence>
<evidence type="ECO:0000313" key="2">
    <source>
        <dbReference type="EMBL" id="SEM74141.1"/>
    </source>
</evidence>
<dbReference type="EMBL" id="FOCF01000002">
    <property type="protein sequence ID" value="SEM74141.1"/>
    <property type="molecule type" value="Genomic_DNA"/>
</dbReference>
<keyword evidence="1" id="KW-1133">Transmembrane helix</keyword>
<accession>A0A1H8ATM4</accession>
<protein>
    <submittedName>
        <fullName evidence="2">Uncharacterized protein</fullName>
    </submittedName>
</protein>
<keyword evidence="1" id="KW-0472">Membrane</keyword>
<dbReference type="STRING" id="1166340.SAMN05192583_1060"/>
<sequence length="68" mass="6870">MAEPQADGIVRRTGGTFGIPAVLAVASGFALVAGLLGDGAVDVVAWIGLALPLIVTARAVWHPRPPGR</sequence>
<dbReference type="Proteomes" id="UP000199206">
    <property type="component" value="Unassembled WGS sequence"/>
</dbReference>
<keyword evidence="3" id="KW-1185">Reference proteome</keyword>
<feature type="transmembrane region" description="Helical" evidence="1">
    <location>
        <begin position="17"/>
        <end position="37"/>
    </location>
</feature>
<dbReference type="AlphaFoldDB" id="A0A1H8ATM4"/>
<feature type="transmembrane region" description="Helical" evidence="1">
    <location>
        <begin position="43"/>
        <end position="61"/>
    </location>
</feature>
<keyword evidence="1" id="KW-0812">Transmembrane</keyword>
<dbReference type="OrthoDB" id="8968524at2"/>
<evidence type="ECO:0000313" key="3">
    <source>
        <dbReference type="Proteomes" id="UP000199206"/>
    </source>
</evidence>
<organism evidence="2 3">
    <name type="scientific">Sphingomonas gellani</name>
    <dbReference type="NCBI Taxonomy" id="1166340"/>
    <lineage>
        <taxon>Bacteria</taxon>
        <taxon>Pseudomonadati</taxon>
        <taxon>Pseudomonadota</taxon>
        <taxon>Alphaproteobacteria</taxon>
        <taxon>Sphingomonadales</taxon>
        <taxon>Sphingomonadaceae</taxon>
        <taxon>Sphingomonas</taxon>
    </lineage>
</organism>
<reference evidence="3" key="1">
    <citation type="submission" date="2016-10" db="EMBL/GenBank/DDBJ databases">
        <authorList>
            <person name="Varghese N."/>
            <person name="Submissions S."/>
        </authorList>
    </citation>
    <scope>NUCLEOTIDE SEQUENCE [LARGE SCALE GENOMIC DNA]</scope>
    <source>
        <strain evidence="3">S6-262</strain>
    </source>
</reference>
<name>A0A1H8ATM4_9SPHN</name>